<dbReference type="AlphaFoldDB" id="A0A427XSY9"/>
<feature type="modified residue" description="3-oxoalanine (Cys)" evidence="2">
    <location>
        <position position="132"/>
    </location>
</feature>
<reference evidence="5 6" key="1">
    <citation type="submission" date="2018-11" db="EMBL/GenBank/DDBJ databases">
        <title>Genome sequence of Apiotrichum porosum DSM 27194.</title>
        <authorList>
            <person name="Aliyu H."/>
            <person name="Gorte O."/>
            <person name="Ochsenreither K."/>
        </authorList>
    </citation>
    <scope>NUCLEOTIDE SEQUENCE [LARGE SCALE GENOMIC DNA]</scope>
    <source>
        <strain evidence="5 6">DSM 27194</strain>
    </source>
</reference>
<dbReference type="GO" id="GO:0004065">
    <property type="term" value="F:arylsulfatase activity"/>
    <property type="evidence" value="ECO:0007669"/>
    <property type="project" value="InterPro"/>
</dbReference>
<evidence type="ECO:0000313" key="5">
    <source>
        <dbReference type="EMBL" id="RSH81954.1"/>
    </source>
</evidence>
<accession>A0A427XSY9</accession>
<dbReference type="InterPro" id="IPR000917">
    <property type="entry name" value="Sulfatase_N"/>
</dbReference>
<name>A0A427XSY9_9TREE</name>
<keyword evidence="6" id="KW-1185">Reference proteome</keyword>
<dbReference type="InterPro" id="IPR017850">
    <property type="entry name" value="Alkaline_phosphatase_core_sf"/>
</dbReference>
<evidence type="ECO:0000256" key="3">
    <source>
        <dbReference type="SAM" id="MobiDB-lite"/>
    </source>
</evidence>
<comment type="caution">
    <text evidence="5">The sequence shown here is derived from an EMBL/GenBank/DDBJ whole genome shotgun (WGS) entry which is preliminary data.</text>
</comment>
<dbReference type="GeneID" id="39592695"/>
<dbReference type="SUPFAM" id="SSF53649">
    <property type="entry name" value="Alkaline phosphatase-like"/>
    <property type="match status" value="1"/>
</dbReference>
<dbReference type="Pfam" id="PF00884">
    <property type="entry name" value="Sulfatase"/>
    <property type="match status" value="1"/>
</dbReference>
<protein>
    <recommendedName>
        <fullName evidence="4">Sulfatase N-terminal domain-containing protein</fullName>
    </recommendedName>
</protein>
<dbReference type="GO" id="GO:0005539">
    <property type="term" value="F:glycosaminoglycan binding"/>
    <property type="evidence" value="ECO:0007669"/>
    <property type="project" value="TreeGrafter"/>
</dbReference>
<dbReference type="GO" id="GO:0018958">
    <property type="term" value="P:phenol-containing compound metabolic process"/>
    <property type="evidence" value="ECO:0007669"/>
    <property type="project" value="InterPro"/>
</dbReference>
<feature type="compositionally biased region" description="Basic residues" evidence="3">
    <location>
        <begin position="14"/>
        <end position="30"/>
    </location>
</feature>
<sequence length="662" mass="74538">MGGVSGDDPESRAMRRNHVSRRAASKRRHLPNPTSVLRERDPSNISSTSKRRDFSTSPPYPVTMLVQALSALTTLALGAAAATSSKPNIILIITDDQDVGTLDKREFLPRIHKHLVDEGVLYDNFFAPVSVCCPSRVSLLRTQYAHNHNITFVAQPWGGWEVFNKYGYVDHTLPDFLQHAGYDTYYTGKLMNDHTAANCEDLPVSGFNSSDILVDPYTYDYWNPGFSRDNGAVKVHTGEYSTDLIKDKALGYLEDALAFSEDRPFFLGIAPIASHSWMSSDAHKVPIDFNKLGMQMPAFHYRHANLFATEQLPRKASFNPDEPQGVSWVKDLPKLNETQVAYLDEFYRARLRSLQPVDELVEEVVQRLEEAGQLDNTYIFYTSDNGFALGTHRRQPGKTLGYEEDIHVPLIVRGPGVRKGLNDKLSSYGIVDLSRTILDLAGAATDYTNDGVKINLHQERDPAHQYARHSISEYWVLAIDEGVYGGTIHVNNTYRTVRVHDEIHGRPTTFSYSVWCTGERELYNLQRDPHQVNNLLAPLNEAGPFADFGSTTPEGKPIISHHLQKILHRLDALTLVLKTCSDDACRKPYQALFPTLVEDVYRFSQVLDSRFDDYFINLPKVRFAECALGYQSRLEKPEWRPEFAFGGEFGAVAGAPSFLVQA</sequence>
<dbReference type="STRING" id="105984.A0A427XSY9"/>
<dbReference type="CDD" id="cd16147">
    <property type="entry name" value="G6S"/>
    <property type="match status" value="1"/>
</dbReference>
<organism evidence="5 6">
    <name type="scientific">Apiotrichum porosum</name>
    <dbReference type="NCBI Taxonomy" id="105984"/>
    <lineage>
        <taxon>Eukaryota</taxon>
        <taxon>Fungi</taxon>
        <taxon>Dikarya</taxon>
        <taxon>Basidiomycota</taxon>
        <taxon>Agaricomycotina</taxon>
        <taxon>Tremellomycetes</taxon>
        <taxon>Trichosporonales</taxon>
        <taxon>Trichosporonaceae</taxon>
        <taxon>Apiotrichum</taxon>
    </lineage>
</organism>
<dbReference type="RefSeq" id="XP_028476409.1">
    <property type="nucleotide sequence ID" value="XM_028623476.1"/>
</dbReference>
<dbReference type="FunFam" id="3.40.720.10:FF:000051">
    <property type="entry name" value="Arylsulfatase"/>
    <property type="match status" value="1"/>
</dbReference>
<dbReference type="EMBL" id="RSCE01000006">
    <property type="protein sequence ID" value="RSH81954.1"/>
    <property type="molecule type" value="Genomic_DNA"/>
</dbReference>
<evidence type="ECO:0000256" key="1">
    <source>
        <dbReference type="ARBA" id="ARBA00008779"/>
    </source>
</evidence>
<comment type="similarity">
    <text evidence="1">Belongs to the sulfatase family.</text>
</comment>
<dbReference type="Proteomes" id="UP000279236">
    <property type="component" value="Unassembled WGS sequence"/>
</dbReference>
<dbReference type="InterPro" id="IPR012083">
    <property type="entry name" value="Arylsulfatase"/>
</dbReference>
<dbReference type="PANTHER" id="PTHR43108:SF8">
    <property type="entry name" value="SD21168P"/>
    <property type="match status" value="1"/>
</dbReference>
<dbReference type="PIRSF" id="PIRSF000972">
    <property type="entry name" value="Arylsulf_plant"/>
    <property type="match status" value="1"/>
</dbReference>
<evidence type="ECO:0000256" key="2">
    <source>
        <dbReference type="PIRSR" id="PIRSR000972-50"/>
    </source>
</evidence>
<comment type="PTM">
    <text evidence="2">The conversion to 3-oxoalanine (also known as C-formylglycine, FGly), of a serine or cysteine residue in prokaryotes and of a cysteine residue in eukaryotes, is critical for catalytic activity.</text>
</comment>
<dbReference type="PANTHER" id="PTHR43108">
    <property type="entry name" value="N-ACETYLGLUCOSAMINE-6-SULFATASE FAMILY MEMBER"/>
    <property type="match status" value="1"/>
</dbReference>
<evidence type="ECO:0000313" key="6">
    <source>
        <dbReference type="Proteomes" id="UP000279236"/>
    </source>
</evidence>
<feature type="region of interest" description="Disordered" evidence="3">
    <location>
        <begin position="1"/>
        <end position="57"/>
    </location>
</feature>
<proteinExistence type="inferred from homology"/>
<dbReference type="GO" id="GO:0008449">
    <property type="term" value="F:N-acetylglucosamine-6-sulfatase activity"/>
    <property type="evidence" value="ECO:0007669"/>
    <property type="project" value="TreeGrafter"/>
</dbReference>
<dbReference type="OrthoDB" id="103349at2759"/>
<evidence type="ECO:0000259" key="4">
    <source>
        <dbReference type="Pfam" id="PF00884"/>
    </source>
</evidence>
<gene>
    <name evidence="5" type="ORF">EHS24_008152</name>
</gene>
<dbReference type="Gene3D" id="3.40.720.10">
    <property type="entry name" value="Alkaline Phosphatase, subunit A"/>
    <property type="match status" value="1"/>
</dbReference>
<feature type="domain" description="Sulfatase N-terminal" evidence="4">
    <location>
        <begin position="87"/>
        <end position="443"/>
    </location>
</feature>